<dbReference type="InterPro" id="IPR042231">
    <property type="entry name" value="Cho/carn_acyl_trans_2"/>
</dbReference>
<dbReference type="GO" id="GO:0004095">
    <property type="term" value="F:carnitine O-palmitoyltransferase activity"/>
    <property type="evidence" value="ECO:0007669"/>
    <property type="project" value="TreeGrafter"/>
</dbReference>
<dbReference type="InterPro" id="IPR039551">
    <property type="entry name" value="Cho/carn_acyl_trans"/>
</dbReference>
<dbReference type="InterPro" id="IPR000542">
    <property type="entry name" value="Carn_acyl_trans"/>
</dbReference>
<dbReference type="Proteomes" id="UP000196230">
    <property type="component" value="Unassembled WGS sequence"/>
</dbReference>
<evidence type="ECO:0000313" key="8">
    <source>
        <dbReference type="Proteomes" id="UP000196230"/>
    </source>
</evidence>
<keyword evidence="3 7" id="KW-0012">Acyltransferase</keyword>
<evidence type="ECO:0000256" key="5">
    <source>
        <dbReference type="SAM" id="MobiDB-lite"/>
    </source>
</evidence>
<evidence type="ECO:0000256" key="4">
    <source>
        <dbReference type="PIRSR" id="PIRSR600542-1"/>
    </source>
</evidence>
<organism evidence="7 8">
    <name type="scientific">Micrococcus lylae</name>
    <dbReference type="NCBI Taxonomy" id="1273"/>
    <lineage>
        <taxon>Bacteria</taxon>
        <taxon>Bacillati</taxon>
        <taxon>Actinomycetota</taxon>
        <taxon>Actinomycetes</taxon>
        <taxon>Micrococcales</taxon>
        <taxon>Micrococcaceae</taxon>
        <taxon>Micrococcus</taxon>
    </lineage>
</organism>
<feature type="active site" description="Proton acceptor" evidence="4">
    <location>
        <position position="373"/>
    </location>
</feature>
<dbReference type="GO" id="GO:0006635">
    <property type="term" value="P:fatty acid beta-oxidation"/>
    <property type="evidence" value="ECO:0007669"/>
    <property type="project" value="TreeGrafter"/>
</dbReference>
<dbReference type="EMBL" id="FUKP01000042">
    <property type="protein sequence ID" value="SJN27312.1"/>
    <property type="molecule type" value="Genomic_DNA"/>
</dbReference>
<sequence>MGSRGSAAACQHGAMTSSAHPHPALKHLPVAETAPVLDRLVRMVAAVRPQDAGEVRALADRLLAEDGPALREALVARAEAEDAAGRNWMSVPWLEGYLAERRPLPLSTNVVFQVALGRDQPGGAVEDSFERAADVIRRAAAVHLAEARGETEPPVDARGSAIDPAQFVCLNGGLREPGQDVDAFRAAEPGAARCEVGLFVRGRLFAVPLTHDDGRLLGRAQLASAVAQVVEQTRGGAGEGGGGDDGASGGVGSCGIDGGVSGGELAFGALSALGSAHLAELLPALLQDEANAAVSERLRQMLFTVSLLDGVTGTGVGEEVNADSADGGPGAVAGHDAAALLQGLTDPSLAWVYRPISYLHRLTDGWTAMHVEHSTVDGATLVEAVRRMQQVTVEETSQGARPAPGPAAEVSGQAGEADVVGKELAWTWPEQLRERATTLLDEAAERAAELRVDVVCTRRPDVQAAGMKVSLDAVQQLVMALAQRIAFGRVRGHYESVDMREYQAGRTECLRPVTPELVALVEALAAGPVEGRAAVQWRELLVEALDAHRDWVKACKAGHGVDRHLFGLGLAAEAVQEKSEALDELTRHPAVRQAREDFLSTTSIGSADQVVRYAFVPSVEDGFGVAYTPGEDWLEFTVSHWAGGAAEPERFLAALERAAECVDELLQAVGRVA</sequence>
<evidence type="ECO:0000256" key="2">
    <source>
        <dbReference type="ARBA" id="ARBA00022679"/>
    </source>
</evidence>
<dbReference type="GO" id="GO:0004102">
    <property type="term" value="F:choline O-acetyltransferase activity"/>
    <property type="evidence" value="ECO:0007669"/>
    <property type="project" value="UniProtKB-EC"/>
</dbReference>
<evidence type="ECO:0000256" key="3">
    <source>
        <dbReference type="ARBA" id="ARBA00023315"/>
    </source>
</evidence>
<dbReference type="PANTHER" id="PTHR22589">
    <property type="entry name" value="CARNITINE O-ACYLTRANSFERASE"/>
    <property type="match status" value="1"/>
</dbReference>
<evidence type="ECO:0000259" key="6">
    <source>
        <dbReference type="Pfam" id="PF00755"/>
    </source>
</evidence>
<dbReference type="PANTHER" id="PTHR22589:SF16">
    <property type="entry name" value="CARNITINE O-PALMITOYLTRANSFERASE 2, MITOCHONDRIAL"/>
    <property type="match status" value="1"/>
</dbReference>
<name>A0A1R4J5K6_9MICC</name>
<dbReference type="SMR" id="A0A1R4J5K6"/>
<comment type="similarity">
    <text evidence="1">Belongs to the carnitine/choline acetyltransferase family.</text>
</comment>
<protein>
    <submittedName>
        <fullName evidence="7">Choline O-acetyltransferase</fullName>
        <ecNumber evidence="7">2.3.1.6</ecNumber>
    </submittedName>
</protein>
<gene>
    <name evidence="7" type="ORF">FM125_06625</name>
</gene>
<dbReference type="EC" id="2.3.1.6" evidence="7"/>
<dbReference type="InterPro" id="IPR023213">
    <property type="entry name" value="CAT-like_dom_sf"/>
</dbReference>
<dbReference type="Gene3D" id="3.30.559.10">
    <property type="entry name" value="Chloramphenicol acetyltransferase-like domain"/>
    <property type="match status" value="1"/>
</dbReference>
<feature type="region of interest" description="Disordered" evidence="5">
    <location>
        <begin position="1"/>
        <end position="22"/>
    </location>
</feature>
<dbReference type="AlphaFoldDB" id="A0A1R4J5K6"/>
<dbReference type="SUPFAM" id="SSF52777">
    <property type="entry name" value="CoA-dependent acyltransferases"/>
    <property type="match status" value="2"/>
</dbReference>
<dbReference type="Gene3D" id="3.30.559.70">
    <property type="entry name" value="Choline/Carnitine o-acyltransferase, domain 2"/>
    <property type="match status" value="1"/>
</dbReference>
<proteinExistence type="inferred from homology"/>
<accession>A0A1R4J5K6</accession>
<keyword evidence="2 7" id="KW-0808">Transferase</keyword>
<evidence type="ECO:0000313" key="7">
    <source>
        <dbReference type="EMBL" id="SJN27312.1"/>
    </source>
</evidence>
<reference evidence="7 8" key="1">
    <citation type="submission" date="2017-02" db="EMBL/GenBank/DDBJ databases">
        <authorList>
            <person name="Peterson S.W."/>
        </authorList>
    </citation>
    <scope>NUCLEOTIDE SEQUENCE [LARGE SCALE GENOMIC DNA]</scope>
    <source>
        <strain evidence="7 8">2B3F</strain>
    </source>
</reference>
<dbReference type="Pfam" id="PF00755">
    <property type="entry name" value="Carn_acyltransf"/>
    <property type="match status" value="1"/>
</dbReference>
<feature type="domain" description="Choline/carnitine acyltransferase" evidence="6">
    <location>
        <begin position="28"/>
        <end position="656"/>
    </location>
</feature>
<evidence type="ECO:0000256" key="1">
    <source>
        <dbReference type="ARBA" id="ARBA00005232"/>
    </source>
</evidence>
<feature type="region of interest" description="Disordered" evidence="5">
    <location>
        <begin position="393"/>
        <end position="412"/>
    </location>
</feature>